<keyword evidence="8" id="KW-1185">Reference proteome</keyword>
<organism evidence="7 8">
    <name type="scientific">Chryseosolibacter histidini</name>
    <dbReference type="NCBI Taxonomy" id="2782349"/>
    <lineage>
        <taxon>Bacteria</taxon>
        <taxon>Pseudomonadati</taxon>
        <taxon>Bacteroidota</taxon>
        <taxon>Cytophagia</taxon>
        <taxon>Cytophagales</taxon>
        <taxon>Chryseotaleaceae</taxon>
        <taxon>Chryseosolibacter</taxon>
    </lineage>
</organism>
<comment type="similarity">
    <text evidence="1">Belongs to the carbon-nitrogen hydrolase superfamily. NIT1/NIT2 family.</text>
</comment>
<keyword evidence="2" id="KW-0378">Hydrolase</keyword>
<feature type="domain" description="CN hydrolase" evidence="6">
    <location>
        <begin position="4"/>
        <end position="252"/>
    </location>
</feature>
<evidence type="ECO:0000259" key="6">
    <source>
        <dbReference type="PROSITE" id="PS50263"/>
    </source>
</evidence>
<dbReference type="RefSeq" id="WP_254167662.1">
    <property type="nucleotide sequence ID" value="NZ_JAHESF010000027.1"/>
</dbReference>
<evidence type="ECO:0000313" key="7">
    <source>
        <dbReference type="EMBL" id="MBT1699602.1"/>
    </source>
</evidence>
<dbReference type="EC" id="3.5.1.3" evidence="3"/>
<dbReference type="Proteomes" id="UP001319200">
    <property type="component" value="Unassembled WGS sequence"/>
</dbReference>
<dbReference type="InterPro" id="IPR003010">
    <property type="entry name" value="C-N_Hydrolase"/>
</dbReference>
<comment type="catalytic activity">
    <reaction evidence="4">
        <text>a monoamide of a dicarboxylate + H2O = a dicarboxylate + NH4(+)</text>
        <dbReference type="Rhea" id="RHEA:11716"/>
        <dbReference type="ChEBI" id="CHEBI:15377"/>
        <dbReference type="ChEBI" id="CHEBI:28938"/>
        <dbReference type="ChEBI" id="CHEBI:28965"/>
        <dbReference type="ChEBI" id="CHEBI:77450"/>
        <dbReference type="EC" id="3.5.1.3"/>
    </reaction>
</comment>
<evidence type="ECO:0000256" key="4">
    <source>
        <dbReference type="ARBA" id="ARBA00052904"/>
    </source>
</evidence>
<dbReference type="Pfam" id="PF00795">
    <property type="entry name" value="CN_hydrolase"/>
    <property type="match status" value="1"/>
</dbReference>
<protein>
    <recommendedName>
        <fullName evidence="5">Omega-amidase YafV</fullName>
        <ecNumber evidence="3">3.5.1.3</ecNumber>
    </recommendedName>
</protein>
<dbReference type="SUPFAM" id="SSF56317">
    <property type="entry name" value="Carbon-nitrogen hydrolase"/>
    <property type="match status" value="1"/>
</dbReference>
<dbReference type="EMBL" id="JAHESF010000027">
    <property type="protein sequence ID" value="MBT1699602.1"/>
    <property type="molecule type" value="Genomic_DNA"/>
</dbReference>
<dbReference type="PANTHER" id="PTHR47799">
    <property type="entry name" value="OMEGA-AMIDASE YAFV"/>
    <property type="match status" value="1"/>
</dbReference>
<evidence type="ECO:0000256" key="1">
    <source>
        <dbReference type="ARBA" id="ARBA00010613"/>
    </source>
</evidence>
<name>A0AAP2DQX6_9BACT</name>
<evidence type="ECO:0000313" key="8">
    <source>
        <dbReference type="Proteomes" id="UP001319200"/>
    </source>
</evidence>
<dbReference type="InterPro" id="IPR052737">
    <property type="entry name" value="Omega-amidase_YafV"/>
</dbReference>
<dbReference type="CDD" id="cd07575">
    <property type="entry name" value="Xc-1258_like"/>
    <property type="match status" value="1"/>
</dbReference>
<gene>
    <name evidence="7" type="ORF">KK083_22070</name>
</gene>
<dbReference type="Gene3D" id="3.60.110.10">
    <property type="entry name" value="Carbon-nitrogen hydrolase"/>
    <property type="match status" value="1"/>
</dbReference>
<dbReference type="GO" id="GO:0050152">
    <property type="term" value="F:omega-amidase activity"/>
    <property type="evidence" value="ECO:0007669"/>
    <property type="project" value="UniProtKB-EC"/>
</dbReference>
<dbReference type="PROSITE" id="PS50263">
    <property type="entry name" value="CN_HYDROLASE"/>
    <property type="match status" value="1"/>
</dbReference>
<dbReference type="GO" id="GO:0106008">
    <property type="term" value="F:2-oxoglutaramate amidase activity"/>
    <property type="evidence" value="ECO:0007669"/>
    <property type="project" value="TreeGrafter"/>
</dbReference>
<sequence>MQDLKITLIQSDLHWEEIEANLAMFEEKIWQIGANTTDVIVLPEMFTTGFTMNAPRLAEHMNMRTFKWMKQMADQTGALILGSYIVRVHDRYYNRLLWMEPGGVYRTYDKRHLFRMDNEHKTYAAGESLLIGTWKGWRICPLVCYDLRFPVWSRNKWDHAAKKLSYDVMIYVANWPTIRIDAWNTLLRARAIENLSYVVGVNRVGQDGSGVEYNGNSAVISPKGDPIFTNEGMETTRTLELNANALHAFRDRFPAYLDADDFVIEFEEYEESDQITG</sequence>
<dbReference type="PANTHER" id="PTHR47799:SF1">
    <property type="entry name" value="OMEGA-AMIDASE YAFV"/>
    <property type="match status" value="1"/>
</dbReference>
<reference evidence="7 8" key="1">
    <citation type="submission" date="2021-05" db="EMBL/GenBank/DDBJ databases">
        <title>A Polyphasic approach of four new species of the genus Ohtaekwangia: Ohtaekwangia histidinii sp. nov., Ohtaekwangia cretensis sp. nov., Ohtaekwangia indiensis sp. nov., Ohtaekwangia reichenbachii sp. nov. from diverse environment.</title>
        <authorList>
            <person name="Octaviana S."/>
        </authorList>
    </citation>
    <scope>NUCLEOTIDE SEQUENCE [LARGE SCALE GENOMIC DNA]</scope>
    <source>
        <strain evidence="7 8">PWU4</strain>
    </source>
</reference>
<comment type="caution">
    <text evidence="7">The sequence shown here is derived from an EMBL/GenBank/DDBJ whole genome shotgun (WGS) entry which is preliminary data.</text>
</comment>
<evidence type="ECO:0000256" key="3">
    <source>
        <dbReference type="ARBA" id="ARBA00039118"/>
    </source>
</evidence>
<dbReference type="NCBIfam" id="NF007757">
    <property type="entry name" value="PRK10438.1"/>
    <property type="match status" value="1"/>
</dbReference>
<evidence type="ECO:0000256" key="5">
    <source>
        <dbReference type="ARBA" id="ARBA00072139"/>
    </source>
</evidence>
<evidence type="ECO:0000256" key="2">
    <source>
        <dbReference type="ARBA" id="ARBA00022801"/>
    </source>
</evidence>
<dbReference type="AlphaFoldDB" id="A0AAP2DQX6"/>
<proteinExistence type="inferred from homology"/>
<dbReference type="InterPro" id="IPR036526">
    <property type="entry name" value="C-N_Hydrolase_sf"/>
</dbReference>
<accession>A0AAP2DQX6</accession>
<dbReference type="FunFam" id="3.60.110.10:FF:000004">
    <property type="entry name" value="Carbon-nitrogen hydrolase"/>
    <property type="match status" value="1"/>
</dbReference>